<feature type="region of interest" description="Disordered" evidence="1">
    <location>
        <begin position="201"/>
        <end position="277"/>
    </location>
</feature>
<proteinExistence type="predicted"/>
<organism evidence="2 3">
    <name type="scientific">Chenopodium quinoa</name>
    <name type="common">Quinoa</name>
    <dbReference type="NCBI Taxonomy" id="63459"/>
    <lineage>
        <taxon>Eukaryota</taxon>
        <taxon>Viridiplantae</taxon>
        <taxon>Streptophyta</taxon>
        <taxon>Embryophyta</taxon>
        <taxon>Tracheophyta</taxon>
        <taxon>Spermatophyta</taxon>
        <taxon>Magnoliopsida</taxon>
        <taxon>eudicotyledons</taxon>
        <taxon>Gunneridae</taxon>
        <taxon>Pentapetalae</taxon>
        <taxon>Caryophyllales</taxon>
        <taxon>Chenopodiaceae</taxon>
        <taxon>Chenopodioideae</taxon>
        <taxon>Atripliceae</taxon>
        <taxon>Chenopodium</taxon>
    </lineage>
</organism>
<dbReference type="Gramene" id="AUR62029870-RA">
    <property type="protein sequence ID" value="AUR62029870-RA:cds"/>
    <property type="gene ID" value="AUR62029870"/>
</dbReference>
<evidence type="ECO:0000256" key="1">
    <source>
        <dbReference type="SAM" id="MobiDB-lite"/>
    </source>
</evidence>
<reference evidence="2" key="2">
    <citation type="submission" date="2021-03" db="UniProtKB">
        <authorList>
            <consortium name="EnsemblPlants"/>
        </authorList>
    </citation>
    <scope>IDENTIFICATION</scope>
</reference>
<evidence type="ECO:0000313" key="2">
    <source>
        <dbReference type="EnsemblPlants" id="AUR62029870-RA:cds"/>
    </source>
</evidence>
<dbReference type="AlphaFoldDB" id="A0A803MIC2"/>
<dbReference type="Proteomes" id="UP000596660">
    <property type="component" value="Unplaced"/>
</dbReference>
<keyword evidence="3" id="KW-1185">Reference proteome</keyword>
<dbReference type="EnsemblPlants" id="AUR62029870-RA">
    <property type="protein sequence ID" value="AUR62029870-RA:cds"/>
    <property type="gene ID" value="AUR62029870"/>
</dbReference>
<accession>A0A803MIC2</accession>
<feature type="compositionally biased region" description="Polar residues" evidence="1">
    <location>
        <begin position="215"/>
        <end position="225"/>
    </location>
</feature>
<sequence length="277" mass="30988">MSKLCNQLLLKENQNVLCPIWRPKAYEHVFAKDGSYEICKAPITVVEDQYKFNLEEYPYQMIIGQQTVIQQLNPQTGPIMPKYQPLATIPRAIEPDNRYGSMPLLDALAVESALPFLWELPSLATLARKQIPVLLTAFRFDCADTNGVISFTAFNDDTEKLFGMPAIEICSIKYTFEEYKIPGGTNEETKANQSQHKLGALKVPGATGSKRALPTWTQLSRTRSSPKNKEPMISDAAPTTTAENPAKKKIRTALFQDTEDQEKSEKQASPTSTLDQV</sequence>
<feature type="compositionally biased region" description="Polar residues" evidence="1">
    <location>
        <begin position="267"/>
        <end position="277"/>
    </location>
</feature>
<evidence type="ECO:0000313" key="3">
    <source>
        <dbReference type="Proteomes" id="UP000596660"/>
    </source>
</evidence>
<reference evidence="2" key="1">
    <citation type="journal article" date="2017" name="Nature">
        <title>The genome of Chenopodium quinoa.</title>
        <authorList>
            <person name="Jarvis D.E."/>
            <person name="Ho Y.S."/>
            <person name="Lightfoot D.J."/>
            <person name="Schmoeckel S.M."/>
            <person name="Li B."/>
            <person name="Borm T.J.A."/>
            <person name="Ohyanagi H."/>
            <person name="Mineta K."/>
            <person name="Michell C.T."/>
            <person name="Saber N."/>
            <person name="Kharbatia N.M."/>
            <person name="Rupper R.R."/>
            <person name="Sharp A.R."/>
            <person name="Dally N."/>
            <person name="Boughton B.A."/>
            <person name="Woo Y.H."/>
            <person name="Gao G."/>
            <person name="Schijlen E.G.W.M."/>
            <person name="Guo X."/>
            <person name="Momin A.A."/>
            <person name="Negrao S."/>
            <person name="Al-Babili S."/>
            <person name="Gehring C."/>
            <person name="Roessner U."/>
            <person name="Jung C."/>
            <person name="Murphy K."/>
            <person name="Arold S.T."/>
            <person name="Gojobori T."/>
            <person name="van der Linden C.G."/>
            <person name="van Loo E.N."/>
            <person name="Jellen E.N."/>
            <person name="Maughan P.J."/>
            <person name="Tester M."/>
        </authorList>
    </citation>
    <scope>NUCLEOTIDE SEQUENCE [LARGE SCALE GENOMIC DNA]</scope>
    <source>
        <strain evidence="2">cv. PI 614886</strain>
    </source>
</reference>
<name>A0A803MIC2_CHEQI</name>
<protein>
    <submittedName>
        <fullName evidence="2">Uncharacterized protein</fullName>
    </submittedName>
</protein>